<gene>
    <name evidence="2" type="ORF">KK060_23225</name>
</gene>
<evidence type="ECO:0000313" key="2">
    <source>
        <dbReference type="EMBL" id="MBT1706219.1"/>
    </source>
</evidence>
<keyword evidence="2" id="KW-0251">Elongation factor</keyword>
<evidence type="ECO:0000313" key="3">
    <source>
        <dbReference type="Proteomes" id="UP000772618"/>
    </source>
</evidence>
<protein>
    <submittedName>
        <fullName evidence="2">GreA/GreB family elongation factor</fullName>
    </submittedName>
</protein>
<organism evidence="2 3">
    <name type="scientific">Chryseosolibacter indicus</name>
    <dbReference type="NCBI Taxonomy" id="2782351"/>
    <lineage>
        <taxon>Bacteria</taxon>
        <taxon>Pseudomonadati</taxon>
        <taxon>Bacteroidota</taxon>
        <taxon>Cytophagia</taxon>
        <taxon>Cytophagales</taxon>
        <taxon>Chryseotaleaceae</taxon>
        <taxon>Chryseosolibacter</taxon>
    </lineage>
</organism>
<keyword evidence="2" id="KW-0648">Protein biosynthesis</keyword>
<dbReference type="EMBL" id="JAHESD010000091">
    <property type="protein sequence ID" value="MBT1706219.1"/>
    <property type="molecule type" value="Genomic_DNA"/>
</dbReference>
<comment type="caution">
    <text evidence="2">The sequence shown here is derived from an EMBL/GenBank/DDBJ whole genome shotgun (WGS) entry which is preliminary data.</text>
</comment>
<reference evidence="2 3" key="1">
    <citation type="submission" date="2021-05" db="EMBL/GenBank/DDBJ databases">
        <title>A Polyphasic approach of four new species of the genus Ohtaekwangia: Ohtaekwangia histidinii sp. nov., Ohtaekwangia cretensis sp. nov., Ohtaekwangia indiensis sp. nov., Ohtaekwangia reichenbachii sp. nov. from diverse environment.</title>
        <authorList>
            <person name="Octaviana S."/>
        </authorList>
    </citation>
    <scope>NUCLEOTIDE SEQUENCE [LARGE SCALE GENOMIC DNA]</scope>
    <source>
        <strain evidence="2 3">PWU20</strain>
    </source>
</reference>
<dbReference type="PANTHER" id="PTHR30437:SF5">
    <property type="entry name" value="REGULATOR OF NUCLEOSIDE DIPHOSPHATE KINASE"/>
    <property type="match status" value="1"/>
</dbReference>
<dbReference type="Gene3D" id="3.10.50.30">
    <property type="entry name" value="Transcription elongation factor, GreA/GreB, C-terminal domain"/>
    <property type="match status" value="1"/>
</dbReference>
<dbReference type="InterPro" id="IPR018151">
    <property type="entry name" value="TF_GreA/GreB_CS"/>
</dbReference>
<dbReference type="PANTHER" id="PTHR30437">
    <property type="entry name" value="TRANSCRIPTION ELONGATION FACTOR GREA"/>
    <property type="match status" value="1"/>
</dbReference>
<dbReference type="PROSITE" id="PS00830">
    <property type="entry name" value="GREAB_2"/>
    <property type="match status" value="1"/>
</dbReference>
<sequence length="138" mass="15409">MQEKIIITTRDYDRLMGLLEVKGVRIDDACGNAMGGLYHTLTKAEKMPPENIDGIVITMNSKVLLCEVNSGRELELTITYPQDADHGDRRISVLSPIGLALLGRRENDVVSWKIPTGAGYFKVIKVTYQPEAEGHYFL</sequence>
<evidence type="ECO:0000259" key="1">
    <source>
        <dbReference type="Pfam" id="PF01272"/>
    </source>
</evidence>
<dbReference type="InterPro" id="IPR023459">
    <property type="entry name" value="Tscrpt_elong_fac_GreA/B_fam"/>
</dbReference>
<dbReference type="GO" id="GO:0003746">
    <property type="term" value="F:translation elongation factor activity"/>
    <property type="evidence" value="ECO:0007669"/>
    <property type="project" value="UniProtKB-KW"/>
</dbReference>
<dbReference type="RefSeq" id="WP_254157337.1">
    <property type="nucleotide sequence ID" value="NZ_JAHESD010000091.1"/>
</dbReference>
<dbReference type="InterPro" id="IPR001437">
    <property type="entry name" value="Tscrpt_elong_fac_GreA/B_C"/>
</dbReference>
<feature type="domain" description="Transcription elongation factor GreA/GreB C-terminal" evidence="1">
    <location>
        <begin position="56"/>
        <end position="128"/>
    </location>
</feature>
<proteinExistence type="predicted"/>
<dbReference type="SUPFAM" id="SSF54534">
    <property type="entry name" value="FKBP-like"/>
    <property type="match status" value="1"/>
</dbReference>
<dbReference type="Pfam" id="PF01272">
    <property type="entry name" value="GreA_GreB"/>
    <property type="match status" value="1"/>
</dbReference>
<dbReference type="InterPro" id="IPR036953">
    <property type="entry name" value="GreA/GreB_C_sf"/>
</dbReference>
<accession>A0ABS5VZR7</accession>
<dbReference type="Proteomes" id="UP000772618">
    <property type="component" value="Unassembled WGS sequence"/>
</dbReference>
<name>A0ABS5VZR7_9BACT</name>
<keyword evidence="3" id="KW-1185">Reference proteome</keyword>